<dbReference type="InterPro" id="IPR000719">
    <property type="entry name" value="Prot_kinase_dom"/>
</dbReference>
<dbReference type="PROSITE" id="PS50011">
    <property type="entry name" value="PROTEIN_KINASE_DOM"/>
    <property type="match status" value="1"/>
</dbReference>
<dbReference type="GO" id="GO:0005524">
    <property type="term" value="F:ATP binding"/>
    <property type="evidence" value="ECO:0007669"/>
    <property type="project" value="InterPro"/>
</dbReference>
<accession>J0WVI5</accession>
<dbReference type="InterPro" id="IPR011009">
    <property type="entry name" value="Kinase-like_dom_sf"/>
</dbReference>
<dbReference type="EMBL" id="JH687817">
    <property type="protein sequence ID" value="EJD39019.1"/>
    <property type="molecule type" value="Genomic_DNA"/>
</dbReference>
<dbReference type="SMART" id="SM00220">
    <property type="entry name" value="S_TKc"/>
    <property type="match status" value="1"/>
</dbReference>
<evidence type="ECO:0000313" key="2">
    <source>
        <dbReference type="EMBL" id="EJD39019.1"/>
    </source>
</evidence>
<gene>
    <name evidence="2" type="ORF">AURDEDRAFT_171817</name>
</gene>
<dbReference type="InterPro" id="IPR051681">
    <property type="entry name" value="Ser/Thr_Kinases-Pseudokinases"/>
</dbReference>
<dbReference type="InParanoid" id="J0WVI5"/>
<dbReference type="AlphaFoldDB" id="J0WVI5"/>
<dbReference type="SUPFAM" id="SSF56112">
    <property type="entry name" value="Protein kinase-like (PK-like)"/>
    <property type="match status" value="1"/>
</dbReference>
<keyword evidence="3" id="KW-1185">Reference proteome</keyword>
<dbReference type="Pfam" id="PF07714">
    <property type="entry name" value="PK_Tyr_Ser-Thr"/>
    <property type="match status" value="1"/>
</dbReference>
<dbReference type="PROSITE" id="PS00108">
    <property type="entry name" value="PROTEIN_KINASE_ST"/>
    <property type="match status" value="1"/>
</dbReference>
<dbReference type="PANTHER" id="PTHR44329">
    <property type="entry name" value="SERINE/THREONINE-PROTEIN KINASE TNNI3K-RELATED"/>
    <property type="match status" value="1"/>
</dbReference>
<organism evidence="2 3">
    <name type="scientific">Auricularia subglabra (strain TFB-10046 / SS5)</name>
    <name type="common">White-rot fungus</name>
    <name type="synonym">Auricularia delicata (strain TFB10046)</name>
    <dbReference type="NCBI Taxonomy" id="717982"/>
    <lineage>
        <taxon>Eukaryota</taxon>
        <taxon>Fungi</taxon>
        <taxon>Dikarya</taxon>
        <taxon>Basidiomycota</taxon>
        <taxon>Agaricomycotina</taxon>
        <taxon>Agaricomycetes</taxon>
        <taxon>Auriculariales</taxon>
        <taxon>Auriculariaceae</taxon>
        <taxon>Auricularia</taxon>
    </lineage>
</organism>
<proteinExistence type="predicted"/>
<dbReference type="KEGG" id="adl:AURDEDRAFT_171817"/>
<dbReference type="eggNOG" id="KOG1187">
    <property type="taxonomic scope" value="Eukaryota"/>
</dbReference>
<keyword evidence="2" id="KW-0418">Kinase</keyword>
<dbReference type="InterPro" id="IPR008271">
    <property type="entry name" value="Ser/Thr_kinase_AS"/>
</dbReference>
<dbReference type="OrthoDB" id="4062651at2759"/>
<name>J0WVI5_AURST</name>
<evidence type="ECO:0000313" key="3">
    <source>
        <dbReference type="Proteomes" id="UP000006514"/>
    </source>
</evidence>
<dbReference type="Proteomes" id="UP000006514">
    <property type="component" value="Unassembled WGS sequence"/>
</dbReference>
<reference evidence="3" key="1">
    <citation type="journal article" date="2012" name="Science">
        <title>The Paleozoic origin of enzymatic lignin decomposition reconstructed from 31 fungal genomes.</title>
        <authorList>
            <person name="Floudas D."/>
            <person name="Binder M."/>
            <person name="Riley R."/>
            <person name="Barry K."/>
            <person name="Blanchette R.A."/>
            <person name="Henrissat B."/>
            <person name="Martinez A.T."/>
            <person name="Otillar R."/>
            <person name="Spatafora J.W."/>
            <person name="Yadav J.S."/>
            <person name="Aerts A."/>
            <person name="Benoit I."/>
            <person name="Boyd A."/>
            <person name="Carlson A."/>
            <person name="Copeland A."/>
            <person name="Coutinho P.M."/>
            <person name="de Vries R.P."/>
            <person name="Ferreira P."/>
            <person name="Findley K."/>
            <person name="Foster B."/>
            <person name="Gaskell J."/>
            <person name="Glotzer D."/>
            <person name="Gorecki P."/>
            <person name="Heitman J."/>
            <person name="Hesse C."/>
            <person name="Hori C."/>
            <person name="Igarashi K."/>
            <person name="Jurgens J.A."/>
            <person name="Kallen N."/>
            <person name="Kersten P."/>
            <person name="Kohler A."/>
            <person name="Kuees U."/>
            <person name="Kumar T.K.A."/>
            <person name="Kuo A."/>
            <person name="LaButti K."/>
            <person name="Larrondo L.F."/>
            <person name="Lindquist E."/>
            <person name="Ling A."/>
            <person name="Lombard V."/>
            <person name="Lucas S."/>
            <person name="Lundell T."/>
            <person name="Martin R."/>
            <person name="McLaughlin D.J."/>
            <person name="Morgenstern I."/>
            <person name="Morin E."/>
            <person name="Murat C."/>
            <person name="Nagy L.G."/>
            <person name="Nolan M."/>
            <person name="Ohm R.A."/>
            <person name="Patyshakuliyeva A."/>
            <person name="Rokas A."/>
            <person name="Ruiz-Duenas F.J."/>
            <person name="Sabat G."/>
            <person name="Salamov A."/>
            <person name="Samejima M."/>
            <person name="Schmutz J."/>
            <person name="Slot J.C."/>
            <person name="St John F."/>
            <person name="Stenlid J."/>
            <person name="Sun H."/>
            <person name="Sun S."/>
            <person name="Syed K."/>
            <person name="Tsang A."/>
            <person name="Wiebenga A."/>
            <person name="Young D."/>
            <person name="Pisabarro A."/>
            <person name="Eastwood D.C."/>
            <person name="Martin F."/>
            <person name="Cullen D."/>
            <person name="Grigoriev I.V."/>
            <person name="Hibbett D.S."/>
        </authorList>
    </citation>
    <scope>NUCLEOTIDE SEQUENCE [LARGE SCALE GENOMIC DNA]</scope>
    <source>
        <strain evidence="3">TFB10046</strain>
    </source>
</reference>
<dbReference type="Gene3D" id="1.10.510.10">
    <property type="entry name" value="Transferase(Phosphotransferase) domain 1"/>
    <property type="match status" value="1"/>
</dbReference>
<dbReference type="FunCoup" id="J0WVI5">
    <property type="interactions" value="70"/>
</dbReference>
<feature type="domain" description="Protein kinase" evidence="1">
    <location>
        <begin position="34"/>
        <end position="318"/>
    </location>
</feature>
<keyword evidence="2" id="KW-0808">Transferase</keyword>
<evidence type="ECO:0000259" key="1">
    <source>
        <dbReference type="PROSITE" id="PS50011"/>
    </source>
</evidence>
<dbReference type="InterPro" id="IPR001245">
    <property type="entry name" value="Ser-Thr/Tyr_kinase_cat_dom"/>
</dbReference>
<dbReference type="GO" id="GO:0004674">
    <property type="term" value="F:protein serine/threonine kinase activity"/>
    <property type="evidence" value="ECO:0007669"/>
    <property type="project" value="TreeGrafter"/>
</dbReference>
<protein>
    <submittedName>
        <fullName evidence="2">Kinase-like protein</fullName>
    </submittedName>
</protein>
<sequence>MESRMRRQGEIVEGQVITATRFEGDINRPFKIKLLSTNTIAEGSSAIVLKGRVNLVDKTSIVVALKVFRLPLNTDQRELFHTFYRKELEAAKRLGAAKDYILPFLGTAELAFQPVLVTQYMQNGNILEYIDRLRPYKVNRLQLLIEVANALNFLHTKTGLVHGDIKSENILIADGGKPLLADFGLSALIEKAESSATTALSVRGWNSVRFAAPELLEDTASSGSTARVRSKTTQSDVWAFGMLMIQVFTGRPPWPGCDSTVVVHKTLISGESHPRPGEEATSLGLSDRLWGIFLECTTRELASRPSMSSVVTALHIFASTAHSWGSQAEARL</sequence>